<accession>A0A5N6QDB3</accession>
<sequence>MGLEGIQIGATKSLRVSTCSDGSREVSRQEPPIEIFRICACPNESREMFGREPSRSLSLKLCPDIVFICPVELDNGFANLRRVRTRQLGASGEHVPP</sequence>
<proteinExistence type="predicted"/>
<evidence type="ECO:0000313" key="1">
    <source>
        <dbReference type="EMBL" id="KAE7997167.1"/>
    </source>
</evidence>
<dbReference type="EMBL" id="CM017321">
    <property type="protein sequence ID" value="KAE7997167.1"/>
    <property type="molecule type" value="Genomic_DNA"/>
</dbReference>
<reference evidence="1 2" key="1">
    <citation type="submission" date="2019-06" db="EMBL/GenBank/DDBJ databases">
        <title>A chromosomal-level reference genome of Carpinus fangiana (Coryloideae, Betulaceae).</title>
        <authorList>
            <person name="Yang X."/>
            <person name="Wang Z."/>
            <person name="Zhang L."/>
            <person name="Hao G."/>
            <person name="Liu J."/>
            <person name="Yang Y."/>
        </authorList>
    </citation>
    <scope>NUCLEOTIDE SEQUENCE [LARGE SCALE GENOMIC DNA]</scope>
    <source>
        <strain evidence="1">Cfa_2016G</strain>
        <tissue evidence="1">Leaf</tissue>
    </source>
</reference>
<protein>
    <submittedName>
        <fullName evidence="1">Uncharacterized protein</fullName>
    </submittedName>
</protein>
<evidence type="ECO:0000313" key="2">
    <source>
        <dbReference type="Proteomes" id="UP000327013"/>
    </source>
</evidence>
<gene>
    <name evidence="1" type="ORF">FH972_001823</name>
</gene>
<dbReference type="AlphaFoldDB" id="A0A5N6QDB3"/>
<dbReference type="Proteomes" id="UP000327013">
    <property type="component" value="Chromosome 1"/>
</dbReference>
<keyword evidence="2" id="KW-1185">Reference proteome</keyword>
<name>A0A5N6QDB3_9ROSI</name>
<organism evidence="1 2">
    <name type="scientific">Carpinus fangiana</name>
    <dbReference type="NCBI Taxonomy" id="176857"/>
    <lineage>
        <taxon>Eukaryota</taxon>
        <taxon>Viridiplantae</taxon>
        <taxon>Streptophyta</taxon>
        <taxon>Embryophyta</taxon>
        <taxon>Tracheophyta</taxon>
        <taxon>Spermatophyta</taxon>
        <taxon>Magnoliopsida</taxon>
        <taxon>eudicotyledons</taxon>
        <taxon>Gunneridae</taxon>
        <taxon>Pentapetalae</taxon>
        <taxon>rosids</taxon>
        <taxon>fabids</taxon>
        <taxon>Fagales</taxon>
        <taxon>Betulaceae</taxon>
        <taxon>Carpinus</taxon>
    </lineage>
</organism>